<dbReference type="PRINTS" id="PR00950">
    <property type="entry name" value="TYPE3IMSPROT"/>
</dbReference>
<dbReference type="Pfam" id="PF01312">
    <property type="entry name" value="Bac_export_2"/>
    <property type="match status" value="1"/>
</dbReference>
<dbReference type="PANTHER" id="PTHR30531">
    <property type="entry name" value="FLAGELLAR BIOSYNTHETIC PROTEIN FLHB"/>
    <property type="match status" value="1"/>
</dbReference>
<evidence type="ECO:0000256" key="2">
    <source>
        <dbReference type="SAM" id="MobiDB-lite"/>
    </source>
</evidence>
<evidence type="ECO:0000256" key="1">
    <source>
        <dbReference type="ARBA" id="ARBA00010690"/>
    </source>
</evidence>
<dbReference type="InterPro" id="IPR006135">
    <property type="entry name" value="T3SS_substrate_exporter"/>
</dbReference>
<feature type="compositionally biased region" description="Basic and acidic residues" evidence="2">
    <location>
        <begin position="16"/>
        <end position="28"/>
    </location>
</feature>
<accession>A0ABU3PEJ1</accession>
<keyword evidence="5" id="KW-1185">Reference proteome</keyword>
<dbReference type="Proteomes" id="UP001246372">
    <property type="component" value="Unassembled WGS sequence"/>
</dbReference>
<dbReference type="EMBL" id="JAVXZY010000007">
    <property type="protein sequence ID" value="MDT9000938.1"/>
    <property type="molecule type" value="Genomic_DNA"/>
</dbReference>
<feature type="compositionally biased region" description="Basic and acidic residues" evidence="2">
    <location>
        <begin position="387"/>
        <end position="400"/>
    </location>
</feature>
<keyword evidence="3" id="KW-0812">Transmembrane</keyword>
<feature type="transmembrane region" description="Helical" evidence="3">
    <location>
        <begin position="32"/>
        <end position="53"/>
    </location>
</feature>
<comment type="caution">
    <text evidence="4">The sequence shown here is derived from an EMBL/GenBank/DDBJ whole genome shotgun (WGS) entry which is preliminary data.</text>
</comment>
<gene>
    <name evidence="4" type="ORF">RQP53_16800</name>
</gene>
<sequence length="400" mass="44245">MAEDAGDKTEQPTPKRLQDARKKGDVSKSKELTSTATLLVWLLMSALVLDLAGDRLAALWERLFADIAQGWTREGFAAQAARLGWACAELSAWLIALLLVPVAVLGLLVEFLQVGAVLAFEKVTPKMEHLNPAAGIKRMFSLDNLMELLKGVLKTALLLLIGWRLGVLLLPDALRLSTDLERPAQHFGALSWIASWRLLGWTIAVFAAVALLDALWTRHRYLKKMRMSLRDIRQEMKDNEGDPMLKQQRKQAHAEWSERNQSAAARGANALIVNPTHVAIAIDYERGRCPVPTVAAKGEDHVARAMREAAEEAGVPIVRNVPLARELLARCEEGELVPAELFDVIAEVILWADSVREQLRWEARQADPLQRDGSAAPAIRPAPGEDLTPHPDLDARLQPC</sequence>
<dbReference type="InterPro" id="IPR029025">
    <property type="entry name" value="T3SS_substrate_exporter_C"/>
</dbReference>
<dbReference type="Gene3D" id="3.40.1690.10">
    <property type="entry name" value="secretion proteins EscU"/>
    <property type="match status" value="1"/>
</dbReference>
<organism evidence="4 5">
    <name type="scientific">Roseateles aquae</name>
    <dbReference type="NCBI Taxonomy" id="3077235"/>
    <lineage>
        <taxon>Bacteria</taxon>
        <taxon>Pseudomonadati</taxon>
        <taxon>Pseudomonadota</taxon>
        <taxon>Betaproteobacteria</taxon>
        <taxon>Burkholderiales</taxon>
        <taxon>Sphaerotilaceae</taxon>
        <taxon>Roseateles</taxon>
    </lineage>
</organism>
<protein>
    <submittedName>
        <fullName evidence="4">EscU/YscU/HrcU family type III secretion system export apparatus switch protein</fullName>
    </submittedName>
</protein>
<dbReference type="RefSeq" id="WP_315651824.1">
    <property type="nucleotide sequence ID" value="NZ_JAVXZY010000007.1"/>
</dbReference>
<evidence type="ECO:0000256" key="3">
    <source>
        <dbReference type="SAM" id="Phobius"/>
    </source>
</evidence>
<feature type="transmembrane region" description="Helical" evidence="3">
    <location>
        <begin position="92"/>
        <end position="120"/>
    </location>
</feature>
<name>A0ABU3PEJ1_9BURK</name>
<keyword evidence="3" id="KW-1133">Transmembrane helix</keyword>
<comment type="similarity">
    <text evidence="1">Belongs to the type III secretion exporter family.</text>
</comment>
<feature type="compositionally biased region" description="Basic and acidic residues" evidence="2">
    <location>
        <begin position="1"/>
        <end position="10"/>
    </location>
</feature>
<proteinExistence type="inferred from homology"/>
<keyword evidence="3" id="KW-0472">Membrane</keyword>
<feature type="transmembrane region" description="Helical" evidence="3">
    <location>
        <begin position="190"/>
        <end position="216"/>
    </location>
</feature>
<feature type="transmembrane region" description="Helical" evidence="3">
    <location>
        <begin position="148"/>
        <end position="170"/>
    </location>
</feature>
<evidence type="ECO:0000313" key="5">
    <source>
        <dbReference type="Proteomes" id="UP001246372"/>
    </source>
</evidence>
<dbReference type="SUPFAM" id="SSF160544">
    <property type="entry name" value="EscU C-terminal domain-like"/>
    <property type="match status" value="1"/>
</dbReference>
<dbReference type="PANTHER" id="PTHR30531:SF14">
    <property type="entry name" value="SURFACE PRESENTATION OF ANTIGENS PROTEIN SPAS"/>
    <property type="match status" value="1"/>
</dbReference>
<reference evidence="4" key="1">
    <citation type="submission" date="2023-09" db="EMBL/GenBank/DDBJ databases">
        <title>Paucibacter sp. APW11 Genome sequencing and assembly.</title>
        <authorList>
            <person name="Kim I."/>
        </authorList>
    </citation>
    <scope>NUCLEOTIDE SEQUENCE</scope>
    <source>
        <strain evidence="4">APW11</strain>
    </source>
</reference>
<feature type="region of interest" description="Disordered" evidence="2">
    <location>
        <begin position="1"/>
        <end position="28"/>
    </location>
</feature>
<feature type="region of interest" description="Disordered" evidence="2">
    <location>
        <begin position="366"/>
        <end position="400"/>
    </location>
</feature>
<feature type="region of interest" description="Disordered" evidence="2">
    <location>
        <begin position="237"/>
        <end position="259"/>
    </location>
</feature>
<evidence type="ECO:0000313" key="4">
    <source>
        <dbReference type="EMBL" id="MDT9000938.1"/>
    </source>
</evidence>